<dbReference type="AlphaFoldDB" id="A0A210QN31"/>
<feature type="transmembrane region" description="Helical" evidence="2">
    <location>
        <begin position="7"/>
        <end position="28"/>
    </location>
</feature>
<gene>
    <name evidence="3" type="ORF">KP79_PYT14105</name>
</gene>
<keyword evidence="2" id="KW-0812">Transmembrane</keyword>
<evidence type="ECO:0000313" key="3">
    <source>
        <dbReference type="EMBL" id="OWF50147.1"/>
    </source>
</evidence>
<proteinExistence type="predicted"/>
<accession>A0A210QN31</accession>
<protein>
    <submittedName>
        <fullName evidence="3">Uncharacterized protein</fullName>
    </submittedName>
</protein>
<dbReference type="OrthoDB" id="6147558at2759"/>
<evidence type="ECO:0000313" key="4">
    <source>
        <dbReference type="Proteomes" id="UP000242188"/>
    </source>
</evidence>
<sequence length="251" mass="27700">MFLIMDLLYNTEWILSLWTLLQIIHVQGSNTTSSSGSSGTNYDASTKLIATVCIIIAAIIISVVVAKIADMCYDRHVLRDDASDVSDHTKGLIRARLAIIQMKKKDKSKKTSRNLFRIWSAKTRRANQQQGTNNSSNTQKERSVVINVDEAPQTDKNTDKYSQQSGNNSPSRVHASTISAEAKNKKQGASKTQNSQKTAKSPMPQKTPAKQNKVDKAGSKKQAASTDKRVTFREERNVMEIQSVSTLGAQA</sequence>
<organism evidence="3 4">
    <name type="scientific">Mizuhopecten yessoensis</name>
    <name type="common">Japanese scallop</name>
    <name type="synonym">Patinopecten yessoensis</name>
    <dbReference type="NCBI Taxonomy" id="6573"/>
    <lineage>
        <taxon>Eukaryota</taxon>
        <taxon>Metazoa</taxon>
        <taxon>Spiralia</taxon>
        <taxon>Lophotrochozoa</taxon>
        <taxon>Mollusca</taxon>
        <taxon>Bivalvia</taxon>
        <taxon>Autobranchia</taxon>
        <taxon>Pteriomorphia</taxon>
        <taxon>Pectinida</taxon>
        <taxon>Pectinoidea</taxon>
        <taxon>Pectinidae</taxon>
        <taxon>Mizuhopecten</taxon>
    </lineage>
</organism>
<evidence type="ECO:0000256" key="1">
    <source>
        <dbReference type="SAM" id="MobiDB-lite"/>
    </source>
</evidence>
<feature type="compositionally biased region" description="Low complexity" evidence="1">
    <location>
        <begin position="127"/>
        <end position="138"/>
    </location>
</feature>
<feature type="transmembrane region" description="Helical" evidence="2">
    <location>
        <begin position="48"/>
        <end position="69"/>
    </location>
</feature>
<dbReference type="EMBL" id="NEDP02002762">
    <property type="protein sequence ID" value="OWF50147.1"/>
    <property type="molecule type" value="Genomic_DNA"/>
</dbReference>
<feature type="region of interest" description="Disordered" evidence="1">
    <location>
        <begin position="119"/>
        <end position="234"/>
    </location>
</feature>
<feature type="compositionally biased region" description="Polar residues" evidence="1">
    <location>
        <begin position="160"/>
        <end position="179"/>
    </location>
</feature>
<reference evidence="3 4" key="1">
    <citation type="journal article" date="2017" name="Nat. Ecol. Evol.">
        <title>Scallop genome provides insights into evolution of bilaterian karyotype and development.</title>
        <authorList>
            <person name="Wang S."/>
            <person name="Zhang J."/>
            <person name="Jiao W."/>
            <person name="Li J."/>
            <person name="Xun X."/>
            <person name="Sun Y."/>
            <person name="Guo X."/>
            <person name="Huan P."/>
            <person name="Dong B."/>
            <person name="Zhang L."/>
            <person name="Hu X."/>
            <person name="Sun X."/>
            <person name="Wang J."/>
            <person name="Zhao C."/>
            <person name="Wang Y."/>
            <person name="Wang D."/>
            <person name="Huang X."/>
            <person name="Wang R."/>
            <person name="Lv J."/>
            <person name="Li Y."/>
            <person name="Zhang Z."/>
            <person name="Liu B."/>
            <person name="Lu W."/>
            <person name="Hui Y."/>
            <person name="Liang J."/>
            <person name="Zhou Z."/>
            <person name="Hou R."/>
            <person name="Li X."/>
            <person name="Liu Y."/>
            <person name="Li H."/>
            <person name="Ning X."/>
            <person name="Lin Y."/>
            <person name="Zhao L."/>
            <person name="Xing Q."/>
            <person name="Dou J."/>
            <person name="Li Y."/>
            <person name="Mao J."/>
            <person name="Guo H."/>
            <person name="Dou H."/>
            <person name="Li T."/>
            <person name="Mu C."/>
            <person name="Jiang W."/>
            <person name="Fu Q."/>
            <person name="Fu X."/>
            <person name="Miao Y."/>
            <person name="Liu J."/>
            <person name="Yu Q."/>
            <person name="Li R."/>
            <person name="Liao H."/>
            <person name="Li X."/>
            <person name="Kong Y."/>
            <person name="Jiang Z."/>
            <person name="Chourrout D."/>
            <person name="Li R."/>
            <person name="Bao Z."/>
        </authorList>
    </citation>
    <scope>NUCLEOTIDE SEQUENCE [LARGE SCALE GENOMIC DNA]</scope>
    <source>
        <strain evidence="3 4">PY_sf001</strain>
    </source>
</reference>
<keyword evidence="4" id="KW-1185">Reference proteome</keyword>
<keyword evidence="2" id="KW-1133">Transmembrane helix</keyword>
<dbReference type="Proteomes" id="UP000242188">
    <property type="component" value="Unassembled WGS sequence"/>
</dbReference>
<feature type="compositionally biased region" description="Polar residues" evidence="1">
    <location>
        <begin position="187"/>
        <end position="199"/>
    </location>
</feature>
<name>A0A210QN31_MIZYE</name>
<evidence type="ECO:0000256" key="2">
    <source>
        <dbReference type="SAM" id="Phobius"/>
    </source>
</evidence>
<keyword evidence="2" id="KW-0472">Membrane</keyword>
<comment type="caution">
    <text evidence="3">The sequence shown here is derived from an EMBL/GenBank/DDBJ whole genome shotgun (WGS) entry which is preliminary data.</text>
</comment>